<dbReference type="Proteomes" id="UP000281170">
    <property type="component" value="Plasmid 8"/>
</dbReference>
<keyword evidence="2 8" id="KW-0813">Transport</keyword>
<dbReference type="KEGG" id="ladl:NCTC12735_00202"/>
<dbReference type="OrthoDB" id="9816221at2"/>
<proteinExistence type="inferred from homology"/>
<gene>
    <name evidence="8 10" type="primary">atpH</name>
    <name evidence="9" type="ORF">Lade_2154</name>
    <name evidence="10" type="ORF">NCTC12735_00202</name>
</gene>
<geneLocation type="plasmid" evidence="10 12">
    <name>8</name>
</geneLocation>
<keyword evidence="5 8" id="KW-0472">Membrane</keyword>
<dbReference type="SUPFAM" id="SSF47928">
    <property type="entry name" value="N-terminal domain of the delta subunit of the F1F0-ATP synthase"/>
    <property type="match status" value="1"/>
</dbReference>
<dbReference type="GO" id="GO:0046933">
    <property type="term" value="F:proton-transporting ATP synthase activity, rotational mechanism"/>
    <property type="evidence" value="ECO:0007669"/>
    <property type="project" value="UniProtKB-UniRule"/>
</dbReference>
<comment type="subcellular location">
    <subcellularLocation>
        <location evidence="8">Cell membrane</location>
        <topology evidence="8">Peripheral membrane protein</topology>
    </subcellularLocation>
    <subcellularLocation>
        <location evidence="1">Membrane</location>
    </subcellularLocation>
</comment>
<evidence type="ECO:0000313" key="12">
    <source>
        <dbReference type="Proteomes" id="UP000281170"/>
    </source>
</evidence>
<dbReference type="Proteomes" id="UP000054859">
    <property type="component" value="Unassembled WGS sequence"/>
</dbReference>
<organism evidence="9 11">
    <name type="scientific">Legionella adelaidensis</name>
    <dbReference type="NCBI Taxonomy" id="45056"/>
    <lineage>
        <taxon>Bacteria</taxon>
        <taxon>Pseudomonadati</taxon>
        <taxon>Pseudomonadota</taxon>
        <taxon>Gammaproteobacteria</taxon>
        <taxon>Legionellales</taxon>
        <taxon>Legionellaceae</taxon>
        <taxon>Legionella</taxon>
    </lineage>
</organism>
<evidence type="ECO:0000256" key="7">
    <source>
        <dbReference type="ARBA" id="ARBA00023310"/>
    </source>
</evidence>
<protein>
    <recommendedName>
        <fullName evidence="8">ATP synthase subunit delta</fullName>
    </recommendedName>
    <alternativeName>
        <fullName evidence="8">ATP synthase F(1) sector subunit delta</fullName>
    </alternativeName>
    <alternativeName>
        <fullName evidence="8">F-type ATPase subunit delta</fullName>
        <shortName evidence="8">F-ATPase subunit delta</shortName>
    </alternativeName>
</protein>
<dbReference type="InterPro" id="IPR026015">
    <property type="entry name" value="ATP_synth_OSCP/delta_N_sf"/>
</dbReference>
<dbReference type="Pfam" id="PF00213">
    <property type="entry name" value="OSCP"/>
    <property type="match status" value="1"/>
</dbReference>
<dbReference type="NCBIfam" id="NF004402">
    <property type="entry name" value="PRK05758.2-2"/>
    <property type="match status" value="1"/>
</dbReference>
<dbReference type="PATRIC" id="fig|45056.6.peg.2227"/>
<accession>A0A0W0R189</accession>
<evidence type="ECO:0000256" key="5">
    <source>
        <dbReference type="ARBA" id="ARBA00023136"/>
    </source>
</evidence>
<dbReference type="GO" id="GO:0045259">
    <property type="term" value="C:proton-transporting ATP synthase complex"/>
    <property type="evidence" value="ECO:0007669"/>
    <property type="project" value="UniProtKB-KW"/>
</dbReference>
<evidence type="ECO:0000256" key="2">
    <source>
        <dbReference type="ARBA" id="ARBA00022448"/>
    </source>
</evidence>
<dbReference type="RefSeq" id="WP_058463195.1">
    <property type="nucleotide sequence ID" value="NZ_CAAAHS010000001.1"/>
</dbReference>
<dbReference type="STRING" id="45056.Lade_2154"/>
<dbReference type="HAMAP" id="MF_01416">
    <property type="entry name" value="ATP_synth_delta_bact"/>
    <property type="match status" value="1"/>
</dbReference>
<keyword evidence="7 8" id="KW-0066">ATP synthesis</keyword>
<dbReference type="InterPro" id="IPR000711">
    <property type="entry name" value="ATPase_OSCP/dsu"/>
</dbReference>
<comment type="function">
    <text evidence="8">This protein is part of the stalk that links CF(0) to CF(1). It either transmits conformational changes from CF(0) to CF(1) or is implicated in proton conduction.</text>
</comment>
<dbReference type="EMBL" id="LR134417">
    <property type="protein sequence ID" value="VEH82969.1"/>
    <property type="molecule type" value="Genomic_DNA"/>
</dbReference>
<reference evidence="9 11" key="1">
    <citation type="submission" date="2015-11" db="EMBL/GenBank/DDBJ databases">
        <title>Identification of large and diverse effector repertoires of 38 Legionella species.</title>
        <authorList>
            <person name="Burstein D."/>
            <person name="Amaro F."/>
            <person name="Zusman T."/>
            <person name="Lifshitz Z."/>
            <person name="Cohen O."/>
            <person name="Gilbert J.A."/>
            <person name="Pupko T."/>
            <person name="Shuman H.A."/>
            <person name="Segal G."/>
        </authorList>
    </citation>
    <scope>NUCLEOTIDE SEQUENCE [LARGE SCALE GENOMIC DNA]</scope>
    <source>
        <strain evidence="9 11">1762-AUS-E</strain>
    </source>
</reference>
<keyword evidence="8" id="KW-1003">Cell membrane</keyword>
<evidence type="ECO:0000256" key="3">
    <source>
        <dbReference type="ARBA" id="ARBA00022781"/>
    </source>
</evidence>
<evidence type="ECO:0000256" key="6">
    <source>
        <dbReference type="ARBA" id="ARBA00023196"/>
    </source>
</evidence>
<comment type="function">
    <text evidence="8">F(1)F(0) ATP synthase produces ATP from ADP in the presence of a proton or sodium gradient. F-type ATPases consist of two structural domains, F(1) containing the extramembraneous catalytic core and F(0) containing the membrane proton channel, linked together by a central stalk and a peripheral stalk. During catalysis, ATP synthesis in the catalytic domain of F(1) is coupled via a rotary mechanism of the central stalk subunits to proton translocation.</text>
</comment>
<keyword evidence="10" id="KW-0614">Plasmid</keyword>
<dbReference type="Gene3D" id="1.10.520.20">
    <property type="entry name" value="N-terminal domain of the delta subunit of the F1F0-ATP synthase"/>
    <property type="match status" value="1"/>
</dbReference>
<evidence type="ECO:0000313" key="11">
    <source>
        <dbReference type="Proteomes" id="UP000054859"/>
    </source>
</evidence>
<dbReference type="AlphaFoldDB" id="A0A0W0R189"/>
<dbReference type="PRINTS" id="PR00125">
    <property type="entry name" value="ATPASEDELTA"/>
</dbReference>
<dbReference type="NCBIfam" id="TIGR01145">
    <property type="entry name" value="ATP_synt_delta"/>
    <property type="match status" value="1"/>
</dbReference>
<evidence type="ECO:0000313" key="10">
    <source>
        <dbReference type="EMBL" id="VEH82969.1"/>
    </source>
</evidence>
<comment type="similarity">
    <text evidence="8">Belongs to the ATPase delta chain family.</text>
</comment>
<keyword evidence="6 8" id="KW-0139">CF(1)</keyword>
<dbReference type="EMBL" id="LNKA01000019">
    <property type="protein sequence ID" value="KTC64860.1"/>
    <property type="molecule type" value="Genomic_DNA"/>
</dbReference>
<name>A0A0W0R189_9GAMM</name>
<dbReference type="PANTHER" id="PTHR11910">
    <property type="entry name" value="ATP SYNTHASE DELTA CHAIN"/>
    <property type="match status" value="1"/>
</dbReference>
<keyword evidence="11" id="KW-1185">Reference proteome</keyword>
<evidence type="ECO:0000313" key="9">
    <source>
        <dbReference type="EMBL" id="KTC64860.1"/>
    </source>
</evidence>
<dbReference type="GO" id="GO:0005886">
    <property type="term" value="C:plasma membrane"/>
    <property type="evidence" value="ECO:0007669"/>
    <property type="project" value="UniProtKB-SubCell"/>
</dbReference>
<reference evidence="10 12" key="2">
    <citation type="submission" date="2018-12" db="EMBL/GenBank/DDBJ databases">
        <authorList>
            <consortium name="Pathogen Informatics"/>
        </authorList>
    </citation>
    <scope>NUCLEOTIDE SEQUENCE [LARGE SCALE GENOMIC DNA]</scope>
    <source>
        <strain evidence="10 12">NCTC12735</strain>
        <plasmid evidence="12">8</plasmid>
    </source>
</reference>
<evidence type="ECO:0000256" key="8">
    <source>
        <dbReference type="HAMAP-Rule" id="MF_01416"/>
    </source>
</evidence>
<evidence type="ECO:0000256" key="1">
    <source>
        <dbReference type="ARBA" id="ARBA00004370"/>
    </source>
</evidence>
<keyword evidence="3 8" id="KW-0375">Hydrogen ion transport</keyword>
<keyword evidence="4 8" id="KW-0406">Ion transport</keyword>
<evidence type="ECO:0000256" key="4">
    <source>
        <dbReference type="ARBA" id="ARBA00023065"/>
    </source>
</evidence>
<sequence length="183" mass="20103">MSDNTTIARPYAKAVFEYAENAKQLSAWSGILQNLADITQNPDIREFIENPATSKQQQIKLVSELLAKLNKESSANEAVGNFIQMLAQNKRLPILTDISVQFEILRAEQEKTMAVTVISFSPLSASQEKNLTDSLQKRLQRKVSLDISIDPALLGGAVIYAGDLVIDGSVRGRLNKLESDLAA</sequence>